<keyword evidence="2" id="KW-1185">Reference proteome</keyword>
<dbReference type="EMBL" id="JAVIIQ010000006">
    <property type="protein sequence ID" value="MDX8532807.1"/>
    <property type="molecule type" value="Genomic_DNA"/>
</dbReference>
<gene>
    <name evidence="1" type="ORF">RFM42_17600</name>
</gene>
<organism evidence="1 2">
    <name type="scientific">Mesorhizobium vachelliae</name>
    <dbReference type="NCBI Taxonomy" id="3072309"/>
    <lineage>
        <taxon>Bacteria</taxon>
        <taxon>Pseudomonadati</taxon>
        <taxon>Pseudomonadota</taxon>
        <taxon>Alphaproteobacteria</taxon>
        <taxon>Hyphomicrobiales</taxon>
        <taxon>Phyllobacteriaceae</taxon>
        <taxon>Mesorhizobium</taxon>
    </lineage>
</organism>
<proteinExistence type="predicted"/>
<dbReference type="Proteomes" id="UP001285154">
    <property type="component" value="Unassembled WGS sequence"/>
</dbReference>
<sequence>MPTTTKTKPGTIVTGDVMIDWLMEQVGQRSTLVDLPTDYVLQFNDMIADFRRGHGFGYMGTYWEAELHSTFRTLADHRQPKTAAPVILLRIHAAIWAYSCETNGDVQADFLITYLLDQLGFKKLFKIYRDVDTVQYKSSRPMRRAHGVGFDVTVKRSPALMLQTTGLLLKALLDKAYPAAGPPSEEFAGGRQMSKLEWARHLGPPLRKP</sequence>
<evidence type="ECO:0000313" key="2">
    <source>
        <dbReference type="Proteomes" id="UP001285154"/>
    </source>
</evidence>
<comment type="caution">
    <text evidence="1">The sequence shown here is derived from an EMBL/GenBank/DDBJ whole genome shotgun (WGS) entry which is preliminary data.</text>
</comment>
<accession>A0ABU5A6K4</accession>
<evidence type="ECO:0000313" key="1">
    <source>
        <dbReference type="EMBL" id="MDX8532807.1"/>
    </source>
</evidence>
<name>A0ABU5A6K4_9HYPH</name>
<dbReference type="RefSeq" id="WP_320249106.1">
    <property type="nucleotide sequence ID" value="NZ_JAVIIQ010000006.1"/>
</dbReference>
<reference evidence="1 2" key="1">
    <citation type="submission" date="2023-08" db="EMBL/GenBank/DDBJ databases">
        <title>Implementing the SeqCode for naming new Mesorhizobium species isolated from Vachellia karroo root nodules.</title>
        <authorList>
            <person name="Van Lill M."/>
        </authorList>
    </citation>
    <scope>NUCLEOTIDE SEQUENCE [LARGE SCALE GENOMIC DNA]</scope>
    <source>
        <strain evidence="1 2">VK25D</strain>
    </source>
</reference>
<protein>
    <submittedName>
        <fullName evidence="1">Uncharacterized protein</fullName>
    </submittedName>
</protein>